<keyword evidence="3 4" id="KW-0479">Metal-binding</keyword>
<dbReference type="PANTHER" id="PTHR13799">
    <property type="entry name" value="NGG1 INTERACTING FACTOR 3"/>
    <property type="match status" value="1"/>
</dbReference>
<gene>
    <name evidence="5" type="ORF">J2Z83_000782</name>
</gene>
<evidence type="ECO:0000256" key="4">
    <source>
        <dbReference type="PIRNR" id="PIRNR037489"/>
    </source>
</evidence>
<evidence type="ECO:0000256" key="1">
    <source>
        <dbReference type="ARBA" id="ARBA00006964"/>
    </source>
</evidence>
<sequence length="369" mass="41177">MTKTNLDIFRLMEEWAPLNLAYEWDNVGLQIGSYTNSVKKIMVTLDVLESVVDEAIDNDIDLIIAHHPLLFKPIKEVNIDTPHGRIIHKLIQHNISVYASHTNLDIANGGVNDMLADLLNLQSQDVLVETKTEKLFKISVSVPKSHKNDVLEAFNNSGAGHIGDYSNCTFQIEGQGTFKPLEGTAPHIGTQNELEIVDEIKVETIVQEGILANVVHAMIEAHPYEEAAYDIFPLHNQGEVLGLGRMGTLDKQTDLETFCKQVKYAFDISHMRITGDLTKKINKVAILGGSGEKYINAAKQKGADVYITGDMTFHTAQTAWQMGLSLIDPGHYIEKVMKKATKQYLDDRLQSNTVEVMISESNTEPFQFI</sequence>
<dbReference type="Gene3D" id="3.40.1390.30">
    <property type="entry name" value="NIF3 (NGG1p interacting factor 3)-like"/>
    <property type="match status" value="1"/>
</dbReference>
<dbReference type="Pfam" id="PF01784">
    <property type="entry name" value="DUF34_NIF3"/>
    <property type="match status" value="1"/>
</dbReference>
<dbReference type="InterPro" id="IPR017221">
    <property type="entry name" value="DUF34/NIF3_bac"/>
</dbReference>
<dbReference type="RefSeq" id="WP_209461913.1">
    <property type="nucleotide sequence ID" value="NZ_CP110224.1"/>
</dbReference>
<dbReference type="Proteomes" id="UP001519345">
    <property type="component" value="Unassembled WGS sequence"/>
</dbReference>
<reference evidence="5 6" key="1">
    <citation type="submission" date="2021-03" db="EMBL/GenBank/DDBJ databases">
        <title>Genomic Encyclopedia of Type Strains, Phase IV (KMG-IV): sequencing the most valuable type-strain genomes for metagenomic binning, comparative biology and taxonomic classification.</title>
        <authorList>
            <person name="Goeker M."/>
        </authorList>
    </citation>
    <scope>NUCLEOTIDE SEQUENCE [LARGE SCALE GENOMIC DNA]</scope>
    <source>
        <strain evidence="5 6">DSM 25609</strain>
    </source>
</reference>
<keyword evidence="6" id="KW-1185">Reference proteome</keyword>
<dbReference type="Gene3D" id="3.30.70.120">
    <property type="match status" value="1"/>
</dbReference>
<name>A0ABS4ICL7_9BACI</name>
<dbReference type="InterPro" id="IPR002678">
    <property type="entry name" value="DUF34/NIF3"/>
</dbReference>
<proteinExistence type="inferred from homology"/>
<dbReference type="PIRSF" id="PIRSF037489">
    <property type="entry name" value="UCP037489_NIF3_YqfO"/>
    <property type="match status" value="1"/>
</dbReference>
<comment type="similarity">
    <text evidence="1 4">Belongs to the GTP cyclohydrolase I type 2/NIF3 family.</text>
</comment>
<dbReference type="SUPFAM" id="SSF102705">
    <property type="entry name" value="NIF3 (NGG1p interacting factor 3)-like"/>
    <property type="match status" value="1"/>
</dbReference>
<organism evidence="5 6">
    <name type="scientific">Virgibacillus natechei</name>
    <dbReference type="NCBI Taxonomy" id="1216297"/>
    <lineage>
        <taxon>Bacteria</taxon>
        <taxon>Bacillati</taxon>
        <taxon>Bacillota</taxon>
        <taxon>Bacilli</taxon>
        <taxon>Bacillales</taxon>
        <taxon>Bacillaceae</taxon>
        <taxon>Virgibacillus</taxon>
    </lineage>
</organism>
<evidence type="ECO:0000256" key="2">
    <source>
        <dbReference type="ARBA" id="ARBA00022112"/>
    </source>
</evidence>
<dbReference type="InterPro" id="IPR015867">
    <property type="entry name" value="N-reg_PII/ATP_PRibTrfase_C"/>
</dbReference>
<accession>A0ABS4ICL7</accession>
<evidence type="ECO:0000256" key="3">
    <source>
        <dbReference type="ARBA" id="ARBA00022723"/>
    </source>
</evidence>
<evidence type="ECO:0000313" key="5">
    <source>
        <dbReference type="EMBL" id="MBP1968688.1"/>
    </source>
</evidence>
<dbReference type="EMBL" id="JAGGKX010000003">
    <property type="protein sequence ID" value="MBP1968688.1"/>
    <property type="molecule type" value="Genomic_DNA"/>
</dbReference>
<dbReference type="InterPro" id="IPR036069">
    <property type="entry name" value="DUF34/NIF3_sf"/>
</dbReference>
<evidence type="ECO:0000313" key="6">
    <source>
        <dbReference type="Proteomes" id="UP001519345"/>
    </source>
</evidence>
<protein>
    <recommendedName>
        <fullName evidence="2 4">GTP cyclohydrolase 1 type 2 homolog</fullName>
    </recommendedName>
</protein>
<dbReference type="PANTHER" id="PTHR13799:SF14">
    <property type="entry name" value="GTP CYCLOHYDROLASE 1 TYPE 2 HOMOLOG"/>
    <property type="match status" value="1"/>
</dbReference>
<comment type="caution">
    <text evidence="5">The sequence shown here is derived from an EMBL/GenBank/DDBJ whole genome shotgun (WGS) entry which is preliminary data.</text>
</comment>
<dbReference type="NCBIfam" id="TIGR00486">
    <property type="entry name" value="YbgI_SA1388"/>
    <property type="match status" value="1"/>
</dbReference>